<keyword evidence="2" id="KW-1185">Reference proteome</keyword>
<proteinExistence type="predicted"/>
<accession>A0A075UZW3</accession>
<sequence>MPGNDDSIRPTYERLGSSVTSSGLIAVTRLELAVRELRDLDYRFGGGHNPETLAALLAWGDQLLAGGIPSSQNAAYTVLGDLHNLAGWTAFDTGQVNAAIYHFVHAGELAREGSDVDLEANIHYRIGRLHLHHGAPTLALEAFGRGLGIVDISHSPLTASILYANLAWAHATMRAVDPALTCLGAAQDHWARTDHESLPGWASFFGENDLNAMTGVIYTELSRNIDRRFSSFAIPALEDACSGYRADMARSNVFVLIALADNMLLEGDLGGAVAQADRAMELANGVDSSRIVDRLAPLRTDVLRRQSRTPCNDLRDVSQRMTVFAHRRSARRKALKSRVAGSIGGPCED</sequence>
<evidence type="ECO:0000313" key="2">
    <source>
        <dbReference type="Proteomes" id="UP000028492"/>
    </source>
</evidence>
<dbReference type="HOGENOM" id="CLU_029927_0_1_11"/>
<dbReference type="KEGG" id="aja:AJAP_28450"/>
<dbReference type="STRING" id="208439.AJAP_28450"/>
<dbReference type="Proteomes" id="UP000028492">
    <property type="component" value="Chromosome"/>
</dbReference>
<dbReference type="eggNOG" id="COG0457">
    <property type="taxonomic scope" value="Bacteria"/>
</dbReference>
<dbReference type="EMBL" id="CP008953">
    <property type="protein sequence ID" value="AIG78528.1"/>
    <property type="molecule type" value="Genomic_DNA"/>
</dbReference>
<name>A0A075UZW3_9PSEU</name>
<gene>
    <name evidence="1" type="ORF">AJAP_28450</name>
</gene>
<reference evidence="1 2" key="1">
    <citation type="journal article" date="2014" name="J. Biotechnol.">
        <title>Complete genome sequence of the actinobacterium Amycolatopsis japonica MG417-CF17(T) (=DSM 44213T) producing (S,S)-N,N'-ethylenediaminedisuccinic acid.</title>
        <authorList>
            <person name="Stegmann E."/>
            <person name="Albersmeier A."/>
            <person name="Spohn M."/>
            <person name="Gert H."/>
            <person name="Weber T."/>
            <person name="Wohlleben W."/>
            <person name="Kalinowski J."/>
            <person name="Ruckert C."/>
        </authorList>
    </citation>
    <scope>NUCLEOTIDE SEQUENCE [LARGE SCALE GENOMIC DNA]</scope>
    <source>
        <strain evidence="2">MG417-CF17 (DSM 44213)</strain>
    </source>
</reference>
<dbReference type="SUPFAM" id="SSF48452">
    <property type="entry name" value="TPR-like"/>
    <property type="match status" value="1"/>
</dbReference>
<evidence type="ECO:0000313" key="1">
    <source>
        <dbReference type="EMBL" id="AIG78528.1"/>
    </source>
</evidence>
<protein>
    <recommendedName>
        <fullName evidence="3">XRE family transcriptional regulator</fullName>
    </recommendedName>
</protein>
<organism evidence="1 2">
    <name type="scientific">Amycolatopsis japonica</name>
    <dbReference type="NCBI Taxonomy" id="208439"/>
    <lineage>
        <taxon>Bacteria</taxon>
        <taxon>Bacillati</taxon>
        <taxon>Actinomycetota</taxon>
        <taxon>Actinomycetes</taxon>
        <taxon>Pseudonocardiales</taxon>
        <taxon>Pseudonocardiaceae</taxon>
        <taxon>Amycolatopsis</taxon>
        <taxon>Amycolatopsis japonica group</taxon>
    </lineage>
</organism>
<evidence type="ECO:0008006" key="3">
    <source>
        <dbReference type="Google" id="ProtNLM"/>
    </source>
</evidence>
<dbReference type="InterPro" id="IPR011990">
    <property type="entry name" value="TPR-like_helical_dom_sf"/>
</dbReference>
<dbReference type="AlphaFoldDB" id="A0A075UZW3"/>
<dbReference type="Gene3D" id="1.25.40.10">
    <property type="entry name" value="Tetratricopeptide repeat domain"/>
    <property type="match status" value="1"/>
</dbReference>
<dbReference type="RefSeq" id="WP_051972619.1">
    <property type="nucleotide sequence ID" value="NZ_CP008953.1"/>
</dbReference>